<evidence type="ECO:0000313" key="2">
    <source>
        <dbReference type="Proteomes" id="UP000067626"/>
    </source>
</evidence>
<protein>
    <recommendedName>
        <fullName evidence="3">DUF1320 domain-containing protein</fullName>
    </recommendedName>
</protein>
<dbReference type="KEGG" id="ccro:CMC5_024010"/>
<dbReference type="OrthoDB" id="5511888at2"/>
<organism evidence="1 2">
    <name type="scientific">Chondromyces crocatus</name>
    <dbReference type="NCBI Taxonomy" id="52"/>
    <lineage>
        <taxon>Bacteria</taxon>
        <taxon>Pseudomonadati</taxon>
        <taxon>Myxococcota</taxon>
        <taxon>Polyangia</taxon>
        <taxon>Polyangiales</taxon>
        <taxon>Polyangiaceae</taxon>
        <taxon>Chondromyces</taxon>
    </lineage>
</organism>
<dbReference type="InterPro" id="IPR009752">
    <property type="entry name" value="Phage_Mu_GpJ"/>
</dbReference>
<dbReference type="STRING" id="52.CMC5_024010"/>
<dbReference type="AlphaFoldDB" id="A0A0K1ECF9"/>
<gene>
    <name evidence="1" type="ORF">CMC5_024010</name>
</gene>
<evidence type="ECO:0008006" key="3">
    <source>
        <dbReference type="Google" id="ProtNLM"/>
    </source>
</evidence>
<name>A0A0K1ECF9_CHOCO</name>
<keyword evidence="2" id="KW-1185">Reference proteome</keyword>
<dbReference type="RefSeq" id="WP_050430512.1">
    <property type="nucleotide sequence ID" value="NZ_CP012159.1"/>
</dbReference>
<sequence>MSCYVTIDDIKDLGTLPAEDIDEIERLWPGLTLRIATKVSAHFDSRLAKRYAAPFREPYPDVIIDNVARVVAYRLTLKRGFNPSSEQDQLIQQEKDEALAWVKEAADSKDGLIELPARQATPPDVAAVNAGGPLGYSEQSPYTWPVLQAKAARHER</sequence>
<evidence type="ECO:0000313" key="1">
    <source>
        <dbReference type="EMBL" id="AKT38258.1"/>
    </source>
</evidence>
<dbReference type="Proteomes" id="UP000067626">
    <property type="component" value="Chromosome"/>
</dbReference>
<proteinExistence type="predicted"/>
<dbReference type="EMBL" id="CP012159">
    <property type="protein sequence ID" value="AKT38258.1"/>
    <property type="molecule type" value="Genomic_DNA"/>
</dbReference>
<accession>A0A0K1ECF9</accession>
<dbReference type="Pfam" id="PF07030">
    <property type="entry name" value="Phage_Mu_Gp36"/>
    <property type="match status" value="1"/>
</dbReference>
<reference evidence="1 2" key="1">
    <citation type="submission" date="2015-07" db="EMBL/GenBank/DDBJ databases">
        <title>Genome analysis of myxobacterium Chondromyces crocatus Cm c5 reveals a high potential for natural compound synthesis and the genetic basis for the loss of fruiting body formation.</title>
        <authorList>
            <person name="Zaburannyi N."/>
            <person name="Bunk B."/>
            <person name="Maier J."/>
            <person name="Overmann J."/>
            <person name="Mueller R."/>
        </authorList>
    </citation>
    <scope>NUCLEOTIDE SEQUENCE [LARGE SCALE GENOMIC DNA]</scope>
    <source>
        <strain evidence="1 2">Cm c5</strain>
    </source>
</reference>